<keyword evidence="2" id="KW-1185">Reference proteome</keyword>
<evidence type="ECO:0000313" key="2">
    <source>
        <dbReference type="Proteomes" id="UP000269396"/>
    </source>
</evidence>
<dbReference type="Proteomes" id="UP000269396">
    <property type="component" value="Unassembled WGS sequence"/>
</dbReference>
<organism evidence="1 2">
    <name type="scientific">Schistosoma mattheei</name>
    <dbReference type="NCBI Taxonomy" id="31246"/>
    <lineage>
        <taxon>Eukaryota</taxon>
        <taxon>Metazoa</taxon>
        <taxon>Spiralia</taxon>
        <taxon>Lophotrochozoa</taxon>
        <taxon>Platyhelminthes</taxon>
        <taxon>Trematoda</taxon>
        <taxon>Digenea</taxon>
        <taxon>Strigeidida</taxon>
        <taxon>Schistosomatoidea</taxon>
        <taxon>Schistosomatidae</taxon>
        <taxon>Schistosoma</taxon>
    </lineage>
</organism>
<dbReference type="AlphaFoldDB" id="A0A183P802"/>
<gene>
    <name evidence="1" type="ORF">SMTD_LOCUS10488</name>
</gene>
<protein>
    <submittedName>
        <fullName evidence="1">Uncharacterized protein</fullName>
    </submittedName>
</protein>
<evidence type="ECO:0000313" key="1">
    <source>
        <dbReference type="EMBL" id="VDP54705.1"/>
    </source>
</evidence>
<dbReference type="EMBL" id="UZAL01030611">
    <property type="protein sequence ID" value="VDP54705.1"/>
    <property type="molecule type" value="Genomic_DNA"/>
</dbReference>
<sequence>MCNFMIRGHFHLVNTPIIPNRKIGFNYWGNYFGRQFNEIFCLNFHFISNNSLISIQCFLIHSICCITIS</sequence>
<accession>A0A183P802</accession>
<name>A0A183P802_9TREM</name>
<proteinExistence type="predicted"/>
<reference evidence="1 2" key="1">
    <citation type="submission" date="2018-11" db="EMBL/GenBank/DDBJ databases">
        <authorList>
            <consortium name="Pathogen Informatics"/>
        </authorList>
    </citation>
    <scope>NUCLEOTIDE SEQUENCE [LARGE SCALE GENOMIC DNA]</scope>
    <source>
        <strain>Denwood</strain>
        <strain evidence="2">Zambia</strain>
    </source>
</reference>